<evidence type="ECO:0000313" key="11">
    <source>
        <dbReference type="EMBL" id="KAK8895026.1"/>
    </source>
</evidence>
<comment type="caution">
    <text evidence="11">The sequence shown here is derived from an EMBL/GenBank/DDBJ whole genome shotgun (WGS) entry which is preliminary data.</text>
</comment>
<feature type="transmembrane region" description="Helical" evidence="8">
    <location>
        <begin position="1265"/>
        <end position="1288"/>
    </location>
</feature>
<dbReference type="SUPFAM" id="SSF56784">
    <property type="entry name" value="HAD-like"/>
    <property type="match status" value="1"/>
</dbReference>
<comment type="subcellular location">
    <subcellularLocation>
        <location evidence="1">Membrane</location>
        <topology evidence="1">Multi-pass membrane protein</topology>
    </subcellularLocation>
</comment>
<dbReference type="Pfam" id="PF16212">
    <property type="entry name" value="PhoLip_ATPase_C"/>
    <property type="match status" value="1"/>
</dbReference>
<evidence type="ECO:0008006" key="13">
    <source>
        <dbReference type="Google" id="ProtNLM"/>
    </source>
</evidence>
<feature type="transmembrane region" description="Helical" evidence="8">
    <location>
        <begin position="545"/>
        <end position="569"/>
    </location>
</feature>
<dbReference type="Gene3D" id="3.40.50.1000">
    <property type="entry name" value="HAD superfamily/HAD-like"/>
    <property type="match status" value="1"/>
</dbReference>
<feature type="transmembrane region" description="Helical" evidence="8">
    <location>
        <begin position="1109"/>
        <end position="1132"/>
    </location>
</feature>
<keyword evidence="12" id="KW-1185">Reference proteome</keyword>
<dbReference type="PANTHER" id="PTHR24092">
    <property type="entry name" value="PROBABLE PHOSPHOLIPID-TRANSPORTING ATPASE"/>
    <property type="match status" value="1"/>
</dbReference>
<accession>A0ABR2KW47</accession>
<evidence type="ECO:0000313" key="12">
    <source>
        <dbReference type="Proteomes" id="UP001470230"/>
    </source>
</evidence>
<feature type="transmembrane region" description="Helical" evidence="8">
    <location>
        <begin position="1160"/>
        <end position="1180"/>
    </location>
</feature>
<dbReference type="Gene3D" id="2.70.150.10">
    <property type="entry name" value="Calcium-transporting ATPase, cytoplasmic transduction domain A"/>
    <property type="match status" value="1"/>
</dbReference>
<feature type="compositionally biased region" description="Polar residues" evidence="7">
    <location>
        <begin position="424"/>
        <end position="465"/>
    </location>
</feature>
<feature type="domain" description="P-type ATPase A" evidence="9">
    <location>
        <begin position="106"/>
        <end position="165"/>
    </location>
</feature>
<dbReference type="InterPro" id="IPR032630">
    <property type="entry name" value="P_typ_ATPase_c"/>
</dbReference>
<evidence type="ECO:0000256" key="2">
    <source>
        <dbReference type="ARBA" id="ARBA00022692"/>
    </source>
</evidence>
<protein>
    <recommendedName>
        <fullName evidence="13">Cation-transporting P-type ATPase N-terminal domain-containing protein</fullName>
    </recommendedName>
</protein>
<dbReference type="Proteomes" id="UP001470230">
    <property type="component" value="Unassembled WGS sequence"/>
</dbReference>
<gene>
    <name evidence="11" type="ORF">M9Y10_023468</name>
</gene>
<feature type="transmembrane region" description="Helical" evidence="8">
    <location>
        <begin position="1229"/>
        <end position="1245"/>
    </location>
</feature>
<evidence type="ECO:0000256" key="5">
    <source>
        <dbReference type="ARBA" id="ARBA00022989"/>
    </source>
</evidence>
<feature type="compositionally biased region" description="Polar residues" evidence="7">
    <location>
        <begin position="398"/>
        <end position="415"/>
    </location>
</feature>
<dbReference type="InterPro" id="IPR036412">
    <property type="entry name" value="HAD-like_sf"/>
</dbReference>
<dbReference type="InterPro" id="IPR023298">
    <property type="entry name" value="ATPase_P-typ_TM_dom_sf"/>
</dbReference>
<keyword evidence="2 8" id="KW-0812">Transmembrane</keyword>
<evidence type="ECO:0000256" key="8">
    <source>
        <dbReference type="SAM" id="Phobius"/>
    </source>
</evidence>
<name>A0ABR2KW47_9EUKA</name>
<dbReference type="Pfam" id="PF00122">
    <property type="entry name" value="E1-E2_ATPase"/>
    <property type="match status" value="1"/>
</dbReference>
<evidence type="ECO:0000256" key="6">
    <source>
        <dbReference type="ARBA" id="ARBA00023136"/>
    </source>
</evidence>
<feature type="transmembrane region" description="Helical" evidence="8">
    <location>
        <begin position="73"/>
        <end position="93"/>
    </location>
</feature>
<dbReference type="InterPro" id="IPR023214">
    <property type="entry name" value="HAD_sf"/>
</dbReference>
<proteinExistence type="predicted"/>
<feature type="transmembrane region" description="Helical" evidence="8">
    <location>
        <begin position="1200"/>
        <end position="1217"/>
    </location>
</feature>
<evidence type="ECO:0000256" key="1">
    <source>
        <dbReference type="ARBA" id="ARBA00004141"/>
    </source>
</evidence>
<feature type="domain" description="P-type ATPase C-terminal" evidence="10">
    <location>
        <begin position="1052"/>
        <end position="1292"/>
    </location>
</feature>
<dbReference type="SUPFAM" id="SSF81653">
    <property type="entry name" value="Calcium ATPase, transduction domain A"/>
    <property type="match status" value="1"/>
</dbReference>
<dbReference type="InterPro" id="IPR008250">
    <property type="entry name" value="ATPase_P-typ_transduc_dom_A_sf"/>
</dbReference>
<dbReference type="InterPro" id="IPR059000">
    <property type="entry name" value="ATPase_P-type_domA"/>
</dbReference>
<keyword evidence="3" id="KW-0479">Metal-binding</keyword>
<sequence length="1329" mass="151445">MPDIYERRQISLLSDRSQRYIDKEFTPNETKSFYTTKIDFFPTCISQAITRSAFLFYFIIFMLQIFFYSPLSFFSTFIPIVLTFVIEAFLNILRFIRRKKLTFEIDRRKVTVLREHSWVVIPSRALAVGDIIKLNNGDVAPADLILLWTANGGQCGIDTHIIDGSKQLKARKPNSQIAKLFTPQNLLNFYIRNINITRSFDNNHKLTSKIKFQATINPNEIEFPDINITTQNLYVLSNIGRQQFNRTIVTNQNLNFNRNNNFNNLSIISNNNNNNNDDSDHSNNNNNGNTNNINNNSRNNFNLNNLEDTKNQQIHLNSNLNPYSSMNFDNVSMNQNKNIPKYSNNNTNNNINQHPANDMNTRINSPINTTDINIKNNTNSNIRQPLSPQHPQMPPLVQSAQQPRLSQRFPNQSLIPNMPPNFQAKPTLSPNSLQNRIPQLNSQTPTLPPNIRQSHPPSQNLNPATLLTNQQSSSFNRQPAPNPPSPNDIVLNNSQFIERYSVIYQVSDVICAVAFTGNDCRNVSYSERNFWGKRTKLEVLLNKQCIIQIGLVLFCATFMGIISLFYSKVNKSWPFYQNFSTHIFFLQNVWYYTVLLMPLCPLELYIIIDIVLFIHSLFISSENGTIVPNTSALDELTQIDTMILSKSLLINKKINILRVLYDGSIYGKNLNSYRNPEDVDNNTNTVNSNSNFFNSNLNDYSNLNFNLVDDDQLRTAPNTRLLFLHLAICHTAVPFIVNEYIGYISNFVEEESLLKLAEKSGYVFCGRTNSIQIKIFGIMHIFPVLITFPPSPTHPRISIIFRDVDGTIKLFTRGNIDNMREFANGIPTEAENKMKREGLQVQCCSYKIFTSEEIQNLQKNIPMILRARPESVFGFANSLEKDSIFLSLIAIQEEPRKGSLELINHAKQANIQLVLTSPFKLSWITITALSFGLIQKGEKVGVINGDNLDKVRKAVDDIYQEEIEIVGISGYSIEFLSKTENGEALFKKVKRVLIEKAEPQNVADFVSFLRSSKINKTVLGAGHSIYDSVFLEKSNLSVSVHIDSASPCDFSCDIVTNKLEEIDKLVFVHGNLIRERMNSLLHYIFPKDSVFAFFECIFGFYSAASGTPLFTVAQSFIALLTTSIPAVSRAIFNQKVLISYLKNNPDYYDKTRIENRLSGFRTVMSTILSFCAALFLVNISKLMLHNVRTPYGDTLSLSQFSFSIQSLFVVCSFCFLGPTCTTWTKLHHLSIWGSIILYFLIERALTDQDESGQMRGAAGSLTSSLIFTLVIVLFAGFSTFLTFSFILCKRRMNCVCSIDKTFCLEQYLPKIKRSMMSNFILNVEDIYRQ</sequence>
<keyword evidence="4" id="KW-0460">Magnesium</keyword>
<evidence type="ECO:0000256" key="7">
    <source>
        <dbReference type="SAM" id="MobiDB-lite"/>
    </source>
</evidence>
<organism evidence="11 12">
    <name type="scientific">Tritrichomonas musculus</name>
    <dbReference type="NCBI Taxonomy" id="1915356"/>
    <lineage>
        <taxon>Eukaryota</taxon>
        <taxon>Metamonada</taxon>
        <taxon>Parabasalia</taxon>
        <taxon>Tritrichomonadida</taxon>
        <taxon>Tritrichomonadidae</taxon>
        <taxon>Tritrichomonas</taxon>
    </lineage>
</organism>
<feature type="region of interest" description="Disordered" evidence="7">
    <location>
        <begin position="267"/>
        <end position="304"/>
    </location>
</feature>
<feature type="transmembrane region" description="Helical" evidence="8">
    <location>
        <begin position="589"/>
        <end position="614"/>
    </location>
</feature>
<evidence type="ECO:0000259" key="10">
    <source>
        <dbReference type="Pfam" id="PF16212"/>
    </source>
</evidence>
<keyword evidence="5 8" id="KW-1133">Transmembrane helix</keyword>
<dbReference type="SUPFAM" id="SSF81665">
    <property type="entry name" value="Calcium ATPase, transmembrane domain M"/>
    <property type="match status" value="1"/>
</dbReference>
<feature type="region of interest" description="Disordered" evidence="7">
    <location>
        <begin position="375"/>
        <end position="465"/>
    </location>
</feature>
<dbReference type="PANTHER" id="PTHR24092:SF175">
    <property type="entry name" value="PHOSPHOLIPID-TRANSPORTING ATPASE"/>
    <property type="match status" value="1"/>
</dbReference>
<evidence type="ECO:0000256" key="4">
    <source>
        <dbReference type="ARBA" id="ARBA00022842"/>
    </source>
</evidence>
<keyword evidence="6 8" id="KW-0472">Membrane</keyword>
<reference evidence="11 12" key="1">
    <citation type="submission" date="2024-04" db="EMBL/GenBank/DDBJ databases">
        <title>Tritrichomonas musculus Genome.</title>
        <authorList>
            <person name="Alves-Ferreira E."/>
            <person name="Grigg M."/>
            <person name="Lorenzi H."/>
            <person name="Galac M."/>
        </authorList>
    </citation>
    <scope>NUCLEOTIDE SEQUENCE [LARGE SCALE GENOMIC DNA]</scope>
    <source>
        <strain evidence="11 12">EAF2021</strain>
    </source>
</reference>
<evidence type="ECO:0000259" key="9">
    <source>
        <dbReference type="Pfam" id="PF00122"/>
    </source>
</evidence>
<dbReference type="EMBL" id="JAPFFF010000003">
    <property type="protein sequence ID" value="KAK8895026.1"/>
    <property type="molecule type" value="Genomic_DNA"/>
</dbReference>
<evidence type="ECO:0000256" key="3">
    <source>
        <dbReference type="ARBA" id="ARBA00022723"/>
    </source>
</evidence>